<name>A0A438HL68_VITVI</name>
<gene>
    <name evidence="2" type="ORF">CK203_032932</name>
</gene>
<evidence type="ECO:0000256" key="1">
    <source>
        <dbReference type="SAM" id="MobiDB-lite"/>
    </source>
</evidence>
<protein>
    <submittedName>
        <fullName evidence="2">Uncharacterized protein</fullName>
    </submittedName>
</protein>
<comment type="caution">
    <text evidence="2">The sequence shown here is derived from an EMBL/GenBank/DDBJ whole genome shotgun (WGS) entry which is preliminary data.</text>
</comment>
<dbReference type="Proteomes" id="UP000288805">
    <property type="component" value="Unassembled WGS sequence"/>
</dbReference>
<evidence type="ECO:0000313" key="3">
    <source>
        <dbReference type="Proteomes" id="UP000288805"/>
    </source>
</evidence>
<reference evidence="2 3" key="1">
    <citation type="journal article" date="2018" name="PLoS Genet.">
        <title>Population sequencing reveals clonal diversity and ancestral inbreeding in the grapevine cultivar Chardonnay.</title>
        <authorList>
            <person name="Roach M.J."/>
            <person name="Johnson D.L."/>
            <person name="Bohlmann J."/>
            <person name="van Vuuren H.J."/>
            <person name="Jones S.J."/>
            <person name="Pretorius I.S."/>
            <person name="Schmidt S.A."/>
            <person name="Borneman A.R."/>
        </authorList>
    </citation>
    <scope>NUCLEOTIDE SEQUENCE [LARGE SCALE GENOMIC DNA]</scope>
    <source>
        <strain evidence="3">cv. Chardonnay</strain>
        <tissue evidence="2">Leaf</tissue>
    </source>
</reference>
<organism evidence="2 3">
    <name type="scientific">Vitis vinifera</name>
    <name type="common">Grape</name>
    <dbReference type="NCBI Taxonomy" id="29760"/>
    <lineage>
        <taxon>Eukaryota</taxon>
        <taxon>Viridiplantae</taxon>
        <taxon>Streptophyta</taxon>
        <taxon>Embryophyta</taxon>
        <taxon>Tracheophyta</taxon>
        <taxon>Spermatophyta</taxon>
        <taxon>Magnoliopsida</taxon>
        <taxon>eudicotyledons</taxon>
        <taxon>Gunneridae</taxon>
        <taxon>Pentapetalae</taxon>
        <taxon>rosids</taxon>
        <taxon>Vitales</taxon>
        <taxon>Vitaceae</taxon>
        <taxon>Viteae</taxon>
        <taxon>Vitis</taxon>
    </lineage>
</organism>
<feature type="compositionally biased region" description="Basic and acidic residues" evidence="1">
    <location>
        <begin position="40"/>
        <end position="53"/>
    </location>
</feature>
<feature type="region of interest" description="Disordered" evidence="1">
    <location>
        <begin position="17"/>
        <end position="53"/>
    </location>
</feature>
<proteinExistence type="predicted"/>
<sequence length="136" mass="15172">MLQYSQLLQASSLTSGLSPKECVQSPMDRPTSRLSSINQHRRENKSLLHDESRRFDAPSIERLDNFVAQRVAPKSLKLTGNASNNETLIAKLTKLSCSMTKPEEKSVSIRLTTGQNIVLLLICFNTKPSESLRKTA</sequence>
<accession>A0A438HL68</accession>
<evidence type="ECO:0000313" key="2">
    <source>
        <dbReference type="EMBL" id="RVW85186.1"/>
    </source>
</evidence>
<dbReference type="EMBL" id="QGNW01000207">
    <property type="protein sequence ID" value="RVW85186.1"/>
    <property type="molecule type" value="Genomic_DNA"/>
</dbReference>
<dbReference type="AlphaFoldDB" id="A0A438HL68"/>